<protein>
    <submittedName>
        <fullName evidence="1">Unnamed protein product</fullName>
    </submittedName>
</protein>
<comment type="caution">
    <text evidence="1">The sequence shown here is derived from an EMBL/GenBank/DDBJ whole genome shotgun (WGS) entry which is preliminary data.</text>
</comment>
<keyword evidence="2" id="KW-1185">Reference proteome</keyword>
<accession>A0A9W6Y9K2</accession>
<dbReference type="OrthoDB" id="141438at2759"/>
<dbReference type="EMBL" id="BSXT01003921">
    <property type="protein sequence ID" value="GMF56168.1"/>
    <property type="molecule type" value="Genomic_DNA"/>
</dbReference>
<dbReference type="AlphaFoldDB" id="A0A9W6Y9K2"/>
<name>A0A9W6Y9K2_9STRA</name>
<evidence type="ECO:0000313" key="2">
    <source>
        <dbReference type="Proteomes" id="UP001165121"/>
    </source>
</evidence>
<dbReference type="Proteomes" id="UP001165121">
    <property type="component" value="Unassembled WGS sequence"/>
</dbReference>
<sequence>MASFVAVIKTMTAEYVRRVTDVPRGRARRVIRERIVLPPLVATISDIDSDNDEALPLPTSLEDTLSISL</sequence>
<evidence type="ECO:0000313" key="1">
    <source>
        <dbReference type="EMBL" id="GMF56168.1"/>
    </source>
</evidence>
<proteinExistence type="predicted"/>
<organism evidence="1 2">
    <name type="scientific">Phytophthora fragariaefolia</name>
    <dbReference type="NCBI Taxonomy" id="1490495"/>
    <lineage>
        <taxon>Eukaryota</taxon>
        <taxon>Sar</taxon>
        <taxon>Stramenopiles</taxon>
        <taxon>Oomycota</taxon>
        <taxon>Peronosporomycetes</taxon>
        <taxon>Peronosporales</taxon>
        <taxon>Peronosporaceae</taxon>
        <taxon>Phytophthora</taxon>
    </lineage>
</organism>
<reference evidence="1" key="1">
    <citation type="submission" date="2023-04" db="EMBL/GenBank/DDBJ databases">
        <title>Phytophthora fragariaefolia NBRC 109709.</title>
        <authorList>
            <person name="Ichikawa N."/>
            <person name="Sato H."/>
            <person name="Tonouchi N."/>
        </authorList>
    </citation>
    <scope>NUCLEOTIDE SEQUENCE</scope>
    <source>
        <strain evidence="1">NBRC 109709</strain>
    </source>
</reference>
<gene>
    <name evidence="1" type="ORF">Pfra01_002379300</name>
</gene>